<gene>
    <name evidence="1" type="primary">Acey_s0022.g502</name>
    <name evidence="1" type="ORF">Y032_0022g502</name>
</gene>
<keyword evidence="2" id="KW-1185">Reference proteome</keyword>
<dbReference type="AlphaFoldDB" id="A0A016V0D2"/>
<comment type="caution">
    <text evidence="1">The sequence shown here is derived from an EMBL/GenBank/DDBJ whole genome shotgun (WGS) entry which is preliminary data.</text>
</comment>
<evidence type="ECO:0000313" key="1">
    <source>
        <dbReference type="EMBL" id="EYC20193.1"/>
    </source>
</evidence>
<proteinExistence type="predicted"/>
<dbReference type="Proteomes" id="UP000024635">
    <property type="component" value="Unassembled WGS sequence"/>
</dbReference>
<organism evidence="1 2">
    <name type="scientific">Ancylostoma ceylanicum</name>
    <dbReference type="NCBI Taxonomy" id="53326"/>
    <lineage>
        <taxon>Eukaryota</taxon>
        <taxon>Metazoa</taxon>
        <taxon>Ecdysozoa</taxon>
        <taxon>Nematoda</taxon>
        <taxon>Chromadorea</taxon>
        <taxon>Rhabditida</taxon>
        <taxon>Rhabditina</taxon>
        <taxon>Rhabditomorpha</taxon>
        <taxon>Strongyloidea</taxon>
        <taxon>Ancylostomatidae</taxon>
        <taxon>Ancylostomatinae</taxon>
        <taxon>Ancylostoma</taxon>
    </lineage>
</organism>
<protein>
    <submittedName>
        <fullName evidence="1">Uncharacterized protein</fullName>
    </submittedName>
</protein>
<name>A0A016V0D2_9BILA</name>
<accession>A0A016V0D2</accession>
<reference evidence="2" key="1">
    <citation type="journal article" date="2015" name="Nat. Genet.">
        <title>The genome and transcriptome of the zoonotic hookworm Ancylostoma ceylanicum identify infection-specific gene families.</title>
        <authorList>
            <person name="Schwarz E.M."/>
            <person name="Hu Y."/>
            <person name="Antoshechkin I."/>
            <person name="Miller M.M."/>
            <person name="Sternberg P.W."/>
            <person name="Aroian R.V."/>
        </authorList>
    </citation>
    <scope>NUCLEOTIDE SEQUENCE</scope>
    <source>
        <strain evidence="2">HY135</strain>
    </source>
</reference>
<sequence>MFITHRRGRVTAFIARLSSPLRSARLARWPESLPGPEGDVLSACAGGGVGCVCACVCVCVRGVAGRFYVEISALH</sequence>
<evidence type="ECO:0000313" key="2">
    <source>
        <dbReference type="Proteomes" id="UP000024635"/>
    </source>
</evidence>
<dbReference type="EMBL" id="JARK01001358">
    <property type="protein sequence ID" value="EYC20193.1"/>
    <property type="molecule type" value="Genomic_DNA"/>
</dbReference>